<dbReference type="OrthoDB" id="287123at2157"/>
<dbReference type="Proteomes" id="UP000198932">
    <property type="component" value="Unassembled WGS sequence"/>
</dbReference>
<sequence>MESGDGQDGKKNISVRASTESVDEFDRTIKKAQIEGKIPMNVSRGQVIRGLMSLAAEDTELVSEAVEADSG</sequence>
<evidence type="ECO:0000313" key="2">
    <source>
        <dbReference type="EMBL" id="SFR59852.1"/>
    </source>
</evidence>
<name>A0A1I6HZF7_HALSD</name>
<organism evidence="2 3">
    <name type="scientific">Halorubrum sodomense</name>
    <dbReference type="NCBI Taxonomy" id="35743"/>
    <lineage>
        <taxon>Archaea</taxon>
        <taxon>Methanobacteriati</taxon>
        <taxon>Methanobacteriota</taxon>
        <taxon>Stenosarchaea group</taxon>
        <taxon>Halobacteria</taxon>
        <taxon>Halobacteriales</taxon>
        <taxon>Haloferacaceae</taxon>
        <taxon>Halorubrum</taxon>
    </lineage>
</organism>
<dbReference type="AlphaFoldDB" id="A0A1I6HZF7"/>
<dbReference type="EMBL" id="FOYN01000005">
    <property type="protein sequence ID" value="SFR59852.1"/>
    <property type="molecule type" value="Genomic_DNA"/>
</dbReference>
<dbReference type="STRING" id="35743.SAMN04487937_3001"/>
<evidence type="ECO:0000256" key="1">
    <source>
        <dbReference type="SAM" id="MobiDB-lite"/>
    </source>
</evidence>
<proteinExistence type="predicted"/>
<feature type="region of interest" description="Disordered" evidence="1">
    <location>
        <begin position="1"/>
        <end position="22"/>
    </location>
</feature>
<gene>
    <name evidence="2" type="ORF">SAMN04487937_3001</name>
</gene>
<reference evidence="3" key="1">
    <citation type="submission" date="2016-10" db="EMBL/GenBank/DDBJ databases">
        <authorList>
            <person name="Varghese N."/>
            <person name="Submissions S."/>
        </authorList>
    </citation>
    <scope>NUCLEOTIDE SEQUENCE [LARGE SCALE GENOMIC DNA]</scope>
    <source>
        <strain evidence="3">RD 26</strain>
    </source>
</reference>
<evidence type="ECO:0008006" key="4">
    <source>
        <dbReference type="Google" id="ProtNLM"/>
    </source>
</evidence>
<accession>A0A1I6HZF7</accession>
<dbReference type="RefSeq" id="WP_092924162.1">
    <property type="nucleotide sequence ID" value="NZ_FOYN01000005.1"/>
</dbReference>
<evidence type="ECO:0000313" key="3">
    <source>
        <dbReference type="Proteomes" id="UP000198932"/>
    </source>
</evidence>
<keyword evidence="3" id="KW-1185">Reference proteome</keyword>
<protein>
    <recommendedName>
        <fullName evidence="4">Ribbon-helix-helix protein, copG family</fullName>
    </recommendedName>
</protein>